<evidence type="ECO:0000313" key="3">
    <source>
        <dbReference type="Proteomes" id="UP000265520"/>
    </source>
</evidence>
<keyword evidence="3" id="KW-1185">Reference proteome</keyword>
<name>A0A392UQU1_9FABA</name>
<comment type="caution">
    <text evidence="2">The sequence shown here is derived from an EMBL/GenBank/DDBJ whole genome shotgun (WGS) entry which is preliminary data.</text>
</comment>
<dbReference type="AlphaFoldDB" id="A0A392UQU1"/>
<keyword evidence="1" id="KW-0472">Membrane</keyword>
<keyword evidence="1" id="KW-1133">Transmembrane helix</keyword>
<proteinExistence type="predicted"/>
<keyword evidence="1" id="KW-0812">Transmembrane</keyword>
<organism evidence="2 3">
    <name type="scientific">Trifolium medium</name>
    <dbReference type="NCBI Taxonomy" id="97028"/>
    <lineage>
        <taxon>Eukaryota</taxon>
        <taxon>Viridiplantae</taxon>
        <taxon>Streptophyta</taxon>
        <taxon>Embryophyta</taxon>
        <taxon>Tracheophyta</taxon>
        <taxon>Spermatophyta</taxon>
        <taxon>Magnoliopsida</taxon>
        <taxon>eudicotyledons</taxon>
        <taxon>Gunneridae</taxon>
        <taxon>Pentapetalae</taxon>
        <taxon>rosids</taxon>
        <taxon>fabids</taxon>
        <taxon>Fabales</taxon>
        <taxon>Fabaceae</taxon>
        <taxon>Papilionoideae</taxon>
        <taxon>50 kb inversion clade</taxon>
        <taxon>NPAAA clade</taxon>
        <taxon>Hologalegina</taxon>
        <taxon>IRL clade</taxon>
        <taxon>Trifolieae</taxon>
        <taxon>Trifolium</taxon>
    </lineage>
</organism>
<protein>
    <submittedName>
        <fullName evidence="2">Uncharacterized protein</fullName>
    </submittedName>
</protein>
<feature type="non-terminal residue" evidence="2">
    <location>
        <position position="1"/>
    </location>
</feature>
<evidence type="ECO:0000256" key="1">
    <source>
        <dbReference type="SAM" id="Phobius"/>
    </source>
</evidence>
<dbReference type="Proteomes" id="UP000265520">
    <property type="component" value="Unassembled WGS sequence"/>
</dbReference>
<sequence length="58" mass="6527">PQMSYLISEGFPILCPLVLLLLSQLLQFALILGSEISDFILQLLLGCRVLLLNRTKVR</sequence>
<dbReference type="EMBL" id="LXQA010877590">
    <property type="protein sequence ID" value="MCI75218.1"/>
    <property type="molecule type" value="Genomic_DNA"/>
</dbReference>
<evidence type="ECO:0000313" key="2">
    <source>
        <dbReference type="EMBL" id="MCI75218.1"/>
    </source>
</evidence>
<feature type="transmembrane region" description="Helical" evidence="1">
    <location>
        <begin position="12"/>
        <end position="33"/>
    </location>
</feature>
<reference evidence="2 3" key="1">
    <citation type="journal article" date="2018" name="Front. Plant Sci.">
        <title>Red Clover (Trifolium pratense) and Zigzag Clover (T. medium) - A Picture of Genomic Similarities and Differences.</title>
        <authorList>
            <person name="Dluhosova J."/>
            <person name="Istvanek J."/>
            <person name="Nedelnik J."/>
            <person name="Repkova J."/>
        </authorList>
    </citation>
    <scope>NUCLEOTIDE SEQUENCE [LARGE SCALE GENOMIC DNA]</scope>
    <source>
        <strain evidence="3">cv. 10/8</strain>
        <tissue evidence="2">Leaf</tissue>
    </source>
</reference>
<accession>A0A392UQU1</accession>